<dbReference type="EMBL" id="JABXWD010000256">
    <property type="protein sequence ID" value="MBV6342436.1"/>
    <property type="molecule type" value="Genomic_DNA"/>
</dbReference>
<dbReference type="PANTHER" id="PTHR35147:SF1">
    <property type="entry name" value="CHEMORECEPTOR GLUTAMINE DEAMIDASE CHED-RELATED"/>
    <property type="match status" value="1"/>
</dbReference>
<comment type="function">
    <text evidence="1">Probably deamidates glutamine residues to glutamate on methyl-accepting chemotaxis receptors (MCPs), playing an important role in chemotaxis.</text>
</comment>
<evidence type="ECO:0000313" key="2">
    <source>
        <dbReference type="EMBL" id="MBV6342436.1"/>
    </source>
</evidence>
<evidence type="ECO:0000313" key="3">
    <source>
        <dbReference type="Proteomes" id="UP001196980"/>
    </source>
</evidence>
<comment type="catalytic activity">
    <reaction evidence="1">
        <text>L-glutaminyl-[protein] + H2O = L-glutamyl-[protein] + NH4(+)</text>
        <dbReference type="Rhea" id="RHEA:16441"/>
        <dbReference type="Rhea" id="RHEA-COMP:10207"/>
        <dbReference type="Rhea" id="RHEA-COMP:10208"/>
        <dbReference type="ChEBI" id="CHEBI:15377"/>
        <dbReference type="ChEBI" id="CHEBI:28938"/>
        <dbReference type="ChEBI" id="CHEBI:29973"/>
        <dbReference type="ChEBI" id="CHEBI:30011"/>
        <dbReference type="EC" id="3.5.1.44"/>
    </reaction>
</comment>
<comment type="similarity">
    <text evidence="1">Belongs to the CheD family.</text>
</comment>
<gene>
    <name evidence="1" type="primary">cheD</name>
    <name evidence="2" type="ORF">HWQ67_12655</name>
</gene>
<protein>
    <recommendedName>
        <fullName evidence="1">Probable chemoreceptor glutamine deamidase CheD</fullName>
        <ecNumber evidence="1">3.5.1.44</ecNumber>
    </recommendedName>
</protein>
<sequence length="189" mass="20530">MGVDDCEGLQERLLRDGQCKLPGLSGQSGPPLVYLNPGQVLMTNKPTIVSTVLGSCVSVTMFHAARSYGAICHGMLPDCNGRDCYDCAERLKYVECCVMHMARHFERVGIGLMGVDVKLFGGAEVLPCGSKGRKRDSVGKQNIEAAHKILSQLGLTPSVTDTGGTNGRKILFYTHSGDIYLKRLRRQVL</sequence>
<dbReference type="RefSeq" id="WP_218253055.1">
    <property type="nucleotide sequence ID" value="NZ_JABXWD010000256.1"/>
</dbReference>
<dbReference type="Proteomes" id="UP001196980">
    <property type="component" value="Unassembled WGS sequence"/>
</dbReference>
<proteinExistence type="inferred from homology"/>
<evidence type="ECO:0000256" key="1">
    <source>
        <dbReference type="HAMAP-Rule" id="MF_01440"/>
    </source>
</evidence>
<dbReference type="Pfam" id="PF03975">
    <property type="entry name" value="CheD"/>
    <property type="match status" value="1"/>
</dbReference>
<dbReference type="HAMAP" id="MF_01440">
    <property type="entry name" value="CheD"/>
    <property type="match status" value="1"/>
</dbReference>
<keyword evidence="1" id="KW-0145">Chemotaxis</keyword>
<organism evidence="2 3">
    <name type="scientific">Candidatus Magnetobacterium casense</name>
    <dbReference type="NCBI Taxonomy" id="1455061"/>
    <lineage>
        <taxon>Bacteria</taxon>
        <taxon>Pseudomonadati</taxon>
        <taxon>Nitrospirota</taxon>
        <taxon>Thermodesulfovibrionia</taxon>
        <taxon>Thermodesulfovibrionales</taxon>
        <taxon>Candidatus Magnetobacteriaceae</taxon>
        <taxon>Candidatus Magnetobacterium</taxon>
    </lineage>
</organism>
<keyword evidence="3" id="KW-1185">Reference proteome</keyword>
<accession>A0ABS6S0P5</accession>
<comment type="caution">
    <text evidence="2">The sequence shown here is derived from an EMBL/GenBank/DDBJ whole genome shotgun (WGS) entry which is preliminary data.</text>
</comment>
<dbReference type="InterPro" id="IPR005659">
    <property type="entry name" value="Chemorcpt_Glu_NH3ase_CheD"/>
</dbReference>
<dbReference type="EC" id="3.5.1.44" evidence="1"/>
<dbReference type="PANTHER" id="PTHR35147">
    <property type="entry name" value="CHEMORECEPTOR GLUTAMINE DEAMIDASE CHED-RELATED"/>
    <property type="match status" value="1"/>
</dbReference>
<keyword evidence="1" id="KW-0378">Hydrolase</keyword>
<name>A0ABS6S0P5_9BACT</name>
<reference evidence="2 3" key="1">
    <citation type="journal article" date="2020" name="J Geophys Res Biogeosci">
        <title>Magnetotaxis as an Adaptation to Enable Bacterial Shuttling of Microbial Sulfur and Sulfur Cycling Across Aquatic Oxic#Anoxic Interfaces.</title>
        <authorList>
            <person name="Li J."/>
            <person name="Liu P."/>
            <person name="Wang J."/>
            <person name="Roberts A.P."/>
            <person name="Pan Y."/>
        </authorList>
    </citation>
    <scope>NUCLEOTIDE SEQUENCE [LARGE SCALE GENOMIC DNA]</scope>
    <source>
        <strain evidence="2 3">MYR-1_YQ</strain>
    </source>
</reference>
<dbReference type="CDD" id="cd16352">
    <property type="entry name" value="CheD"/>
    <property type="match status" value="1"/>
</dbReference>